<reference key="1">
    <citation type="journal article" date="1995" name="Dev. Comp. Immunol.">
        <title>Isolation of a pentraxin-like protein from rainbow trout serum.</title>
        <authorList>
            <person name="Jensen L.E."/>
            <person name="Petersen T.E."/>
            <person name="Thiel S."/>
            <person name="Jensenius J.C."/>
        </authorList>
    </citation>
    <scope>PROTEIN SEQUENCE</scope>
</reference>
<protein>
    <submittedName>
        <fullName>Sulfide linked serum amyloid P-component</fullName>
    </submittedName>
</protein>
<dbReference type="AlphaFoldDB" id="Q9PRQ0"/>
<proteinExistence type="evidence at protein level"/>
<name>Q9PRQ0_ONCMY</name>
<organism>
    <name type="scientific">Oncorhynchus mykiss</name>
    <name type="common">Rainbow trout</name>
    <name type="synonym">Salmo gairdneri</name>
    <dbReference type="NCBI Taxonomy" id="8022"/>
    <lineage>
        <taxon>Eukaryota</taxon>
        <taxon>Metazoa</taxon>
        <taxon>Chordata</taxon>
        <taxon>Craniata</taxon>
        <taxon>Vertebrata</taxon>
        <taxon>Euteleostomi</taxon>
        <taxon>Actinopterygii</taxon>
        <taxon>Neopterygii</taxon>
        <taxon>Teleostei</taxon>
        <taxon>Protacanthopterygii</taxon>
        <taxon>Salmoniformes</taxon>
        <taxon>Salmonidae</taxon>
        <taxon>Salmoninae</taxon>
        <taxon>Oncorhynchus</taxon>
    </lineage>
</organism>
<keyword id="KW-0903">Direct protein sequencing</keyword>
<accession>Q9PRQ0</accession>
<sequence>DLQDLSGKVFVIPMTT</sequence>